<evidence type="ECO:0000256" key="1">
    <source>
        <dbReference type="ARBA" id="ARBA00004141"/>
    </source>
</evidence>
<evidence type="ECO:0000256" key="6">
    <source>
        <dbReference type="ARBA" id="ARBA00022989"/>
    </source>
</evidence>
<dbReference type="GO" id="GO:0140359">
    <property type="term" value="F:ABC-type transporter activity"/>
    <property type="evidence" value="ECO:0007669"/>
    <property type="project" value="InterPro"/>
</dbReference>
<comment type="subcellular location">
    <subcellularLocation>
        <location evidence="1">Membrane</location>
        <topology evidence="1">Multi-pass membrane protein</topology>
    </subcellularLocation>
</comment>
<dbReference type="PANTHER" id="PTHR48041:SF139">
    <property type="entry name" value="PROTEIN SCARLET"/>
    <property type="match status" value="1"/>
</dbReference>
<dbReference type="SUPFAM" id="SSF52540">
    <property type="entry name" value="P-loop containing nucleoside triphosphate hydrolases"/>
    <property type="match status" value="1"/>
</dbReference>
<keyword evidence="7 9" id="KW-0472">Membrane</keyword>
<feature type="transmembrane region" description="Helical" evidence="9">
    <location>
        <begin position="909"/>
        <end position="933"/>
    </location>
</feature>
<dbReference type="SMART" id="SM00382">
    <property type="entry name" value="AAA"/>
    <property type="match status" value="1"/>
</dbReference>
<evidence type="ECO:0000256" key="2">
    <source>
        <dbReference type="ARBA" id="ARBA00022448"/>
    </source>
</evidence>
<protein>
    <submittedName>
        <fullName evidence="11">ABC-type multidrug transport system, ATPase component</fullName>
    </submittedName>
</protein>
<keyword evidence="2" id="KW-0813">Transport</keyword>
<accession>A0A1M6RX12</accession>
<dbReference type="STRING" id="1123071.SAMN02745181_3708"/>
<dbReference type="InParanoid" id="A0A1M6RX12"/>
<feature type="region of interest" description="Disordered" evidence="8">
    <location>
        <begin position="1"/>
        <end position="20"/>
    </location>
</feature>
<dbReference type="AlphaFoldDB" id="A0A1M6RX12"/>
<feature type="domain" description="ABC transporter" evidence="10">
    <location>
        <begin position="444"/>
        <end position="683"/>
    </location>
</feature>
<dbReference type="Pfam" id="PF00005">
    <property type="entry name" value="ABC_tran"/>
    <property type="match status" value="1"/>
</dbReference>
<dbReference type="Proteomes" id="UP000184510">
    <property type="component" value="Unassembled WGS sequence"/>
</dbReference>
<dbReference type="EMBL" id="FQYR01000008">
    <property type="protein sequence ID" value="SHK37054.1"/>
    <property type="molecule type" value="Genomic_DNA"/>
</dbReference>
<name>A0A1M6RX12_9BACT</name>
<dbReference type="InterPro" id="IPR003593">
    <property type="entry name" value="AAA+_ATPase"/>
</dbReference>
<feature type="transmembrane region" description="Helical" evidence="9">
    <location>
        <begin position="1157"/>
        <end position="1179"/>
    </location>
</feature>
<dbReference type="GO" id="GO:0005524">
    <property type="term" value="F:ATP binding"/>
    <property type="evidence" value="ECO:0007669"/>
    <property type="project" value="UniProtKB-KW"/>
</dbReference>
<keyword evidence="4" id="KW-0547">Nucleotide-binding</keyword>
<evidence type="ECO:0000259" key="10">
    <source>
        <dbReference type="PROSITE" id="PS50893"/>
    </source>
</evidence>
<evidence type="ECO:0000256" key="7">
    <source>
        <dbReference type="ARBA" id="ARBA00023136"/>
    </source>
</evidence>
<dbReference type="GO" id="GO:0016020">
    <property type="term" value="C:membrane"/>
    <property type="evidence" value="ECO:0007669"/>
    <property type="project" value="UniProtKB-SubCell"/>
</dbReference>
<dbReference type="Gene3D" id="3.40.50.300">
    <property type="entry name" value="P-loop containing nucleotide triphosphate hydrolases"/>
    <property type="match status" value="1"/>
</dbReference>
<keyword evidence="5" id="KW-0067">ATP-binding</keyword>
<evidence type="ECO:0000256" key="4">
    <source>
        <dbReference type="ARBA" id="ARBA00022741"/>
    </source>
</evidence>
<sequence>MEVKSPTDASQRPAKNKLRNGGSMFSRWFAKAPEQSSHASTLVDVFASFISIDRSVDTSEADIALDLLRNAFPEADHAWLARRLQRALKSPASPKSLALYISDKLDNEGIVSLGLQLLLLVEASDRRTRSRSIFVDFMDRLSDQSIGNLILQEMTEGYEGQKELPFTRLIFSAEPDADVILPPESAAYAYRVYQAGQVVLIRNTGIRTLWLSGTALLPGNITRLRSHQRITLPQWALSNSDLAFFLNSKRHNEKRSIFVHQTDNGLIAERSRTRSSTIRIDFSTKVELQLLRPSDITIEGQTLMEDTPIVLSLHDHLTLSNGSKVSLENIRHQAMEAGGRFRLSNEQQSCLVSNEPSIVGKGDLLLSPGLAGKVVLKITFDPATSNGFLEIIQSEREILINGQIVRGQTQLTDGTLIRLSASQAVRCRFSEGLIDEERTVIRELHVDALTHRFNKSTTALDNIDFTVKRGEMLCIMGPSGSGKSTLLETLAGHLKPTRGHVRLNGISLYTHRSRLAPFVTHMPQEEALNPQLTIREHLVHACSIRRPHLSSSEHSRRVDSILSELALQPLANRRVGTRGDKTISGGERGRLNLGLDLGSAAEIFLFDEPISGLSSKDSEHVAETLRGLARDKIVIASLHRPGSSVLSLFDKVLLLDKEGKVAFYGAPDEMFAYFTDACNELRIPSRVKQGSPEKSGADFVFDVLETPLHGMLATNESSSFARRFPPSFWQERLESHRLLESVARGDMPAQTQLGDMPRADDNMPIPVSRARRAKDHMRLFFTHFKRSFYSKFRNRGTFYCTILEAPLLAFLISLTLRASADGSYEFSTGLHIVTYLFLTVTVGMFLGLTNSATEILRDLPVLRRERNYRFGTGLYVAAKFSTLTILALLQCCIYVGIGHFMLEIKGMFVIHWLWMSSAALCGTAMAMLVSTIVKSERAALSSVPLLLVPQLLLAGALVPFDEMNRGLFVGGDKARNKGAEPVPARFMPLRYAFEGVVVSQATENPYERERRRIQHRIDELKEKTIPADPSKEENFLTDEEAERLDILKQGLTYIAGSEAKNADEAAERSREIASTALYGTWEEFHKLEVRPYPPIMSVPSSSSFFQNSRNELLVRRAEIQRSSIDNQVDPDVIGGIPKQSIFYDEYKFWFGKKLSTLVWCKGILFTITFFCLVASTAIVTRWNRKVT</sequence>
<reference evidence="11 12" key="1">
    <citation type="submission" date="2016-11" db="EMBL/GenBank/DDBJ databases">
        <authorList>
            <person name="Jaros S."/>
            <person name="Januszkiewicz K."/>
            <person name="Wedrychowicz H."/>
        </authorList>
    </citation>
    <scope>NUCLEOTIDE SEQUENCE [LARGE SCALE GENOMIC DNA]</scope>
    <source>
        <strain evidence="11 12">DSM 18772</strain>
    </source>
</reference>
<feature type="transmembrane region" description="Helical" evidence="9">
    <location>
        <begin position="939"/>
        <end position="958"/>
    </location>
</feature>
<dbReference type="Pfam" id="PF01061">
    <property type="entry name" value="ABC2_membrane"/>
    <property type="match status" value="1"/>
</dbReference>
<dbReference type="InterPro" id="IPR003439">
    <property type="entry name" value="ABC_transporter-like_ATP-bd"/>
</dbReference>
<evidence type="ECO:0000256" key="5">
    <source>
        <dbReference type="ARBA" id="ARBA00022840"/>
    </source>
</evidence>
<keyword evidence="12" id="KW-1185">Reference proteome</keyword>
<dbReference type="InterPro" id="IPR013525">
    <property type="entry name" value="ABC2_TM"/>
</dbReference>
<dbReference type="OrthoDB" id="9804819at2"/>
<dbReference type="PROSITE" id="PS50893">
    <property type="entry name" value="ABC_TRANSPORTER_2"/>
    <property type="match status" value="1"/>
</dbReference>
<feature type="transmembrane region" description="Helical" evidence="9">
    <location>
        <begin position="828"/>
        <end position="852"/>
    </location>
</feature>
<keyword evidence="6 9" id="KW-1133">Transmembrane helix</keyword>
<dbReference type="PANTHER" id="PTHR48041">
    <property type="entry name" value="ABC TRANSPORTER G FAMILY MEMBER 28"/>
    <property type="match status" value="1"/>
</dbReference>
<keyword evidence="3 9" id="KW-0812">Transmembrane</keyword>
<organism evidence="11 12">
    <name type="scientific">Rubritalea squalenifaciens DSM 18772</name>
    <dbReference type="NCBI Taxonomy" id="1123071"/>
    <lineage>
        <taxon>Bacteria</taxon>
        <taxon>Pseudomonadati</taxon>
        <taxon>Verrucomicrobiota</taxon>
        <taxon>Verrucomicrobiia</taxon>
        <taxon>Verrucomicrobiales</taxon>
        <taxon>Rubritaleaceae</taxon>
        <taxon>Rubritalea</taxon>
    </lineage>
</organism>
<dbReference type="InterPro" id="IPR027417">
    <property type="entry name" value="P-loop_NTPase"/>
</dbReference>
<feature type="transmembrane region" description="Helical" evidence="9">
    <location>
        <begin position="796"/>
        <end position="816"/>
    </location>
</feature>
<dbReference type="InterPro" id="IPR050352">
    <property type="entry name" value="ABCG_transporters"/>
</dbReference>
<dbReference type="RefSeq" id="WP_143185248.1">
    <property type="nucleotide sequence ID" value="NZ_FQYR01000008.1"/>
</dbReference>
<proteinExistence type="predicted"/>
<dbReference type="GO" id="GO:0016887">
    <property type="term" value="F:ATP hydrolysis activity"/>
    <property type="evidence" value="ECO:0007669"/>
    <property type="project" value="InterPro"/>
</dbReference>
<evidence type="ECO:0000313" key="11">
    <source>
        <dbReference type="EMBL" id="SHK37054.1"/>
    </source>
</evidence>
<evidence type="ECO:0000256" key="3">
    <source>
        <dbReference type="ARBA" id="ARBA00022692"/>
    </source>
</evidence>
<evidence type="ECO:0000256" key="9">
    <source>
        <dbReference type="SAM" id="Phobius"/>
    </source>
</evidence>
<evidence type="ECO:0000256" key="8">
    <source>
        <dbReference type="SAM" id="MobiDB-lite"/>
    </source>
</evidence>
<evidence type="ECO:0000313" key="12">
    <source>
        <dbReference type="Proteomes" id="UP000184510"/>
    </source>
</evidence>
<feature type="transmembrane region" description="Helical" evidence="9">
    <location>
        <begin position="872"/>
        <end position="897"/>
    </location>
</feature>
<gene>
    <name evidence="11" type="ORF">SAMN02745181_3708</name>
</gene>